<dbReference type="InterPro" id="IPR050639">
    <property type="entry name" value="SSR_resolvase"/>
</dbReference>
<organism evidence="1">
    <name type="scientific">mine drainage metagenome</name>
    <dbReference type="NCBI Taxonomy" id="410659"/>
    <lineage>
        <taxon>unclassified sequences</taxon>
        <taxon>metagenomes</taxon>
        <taxon>ecological metagenomes</taxon>
    </lineage>
</organism>
<accession>T0YZU8</accession>
<protein>
    <submittedName>
        <fullName evidence="1">DNA invertase</fullName>
    </submittedName>
</protein>
<dbReference type="PANTHER" id="PTHR30461">
    <property type="entry name" value="DNA-INVERTASE FROM LAMBDOID PROPHAGE"/>
    <property type="match status" value="1"/>
</dbReference>
<evidence type="ECO:0000313" key="1">
    <source>
        <dbReference type="EMBL" id="EQD37472.1"/>
    </source>
</evidence>
<proteinExistence type="predicted"/>
<feature type="non-terminal residue" evidence="1">
    <location>
        <position position="131"/>
    </location>
</feature>
<dbReference type="GO" id="GO:0000150">
    <property type="term" value="F:DNA strand exchange activity"/>
    <property type="evidence" value="ECO:0007669"/>
    <property type="project" value="TreeGrafter"/>
</dbReference>
<dbReference type="AlphaFoldDB" id="T0YZU8"/>
<dbReference type="PANTHER" id="PTHR30461:SF23">
    <property type="entry name" value="DNA RECOMBINASE-RELATED"/>
    <property type="match status" value="1"/>
</dbReference>
<reference evidence="1" key="2">
    <citation type="journal article" date="2014" name="ISME J.">
        <title>Microbial stratification in low pH oxic and suboxic macroscopic growths along an acid mine drainage.</title>
        <authorList>
            <person name="Mendez-Garcia C."/>
            <person name="Mesa V."/>
            <person name="Sprenger R.R."/>
            <person name="Richter M."/>
            <person name="Diez M.S."/>
            <person name="Solano J."/>
            <person name="Bargiela R."/>
            <person name="Golyshina O.V."/>
            <person name="Manteca A."/>
            <person name="Ramos J.L."/>
            <person name="Gallego J.R."/>
            <person name="Llorente I."/>
            <person name="Martins Dos Santos V.A."/>
            <person name="Jensen O.N."/>
            <person name="Pelaez A.I."/>
            <person name="Sanchez J."/>
            <person name="Ferrer M."/>
        </authorList>
    </citation>
    <scope>NUCLEOTIDE SEQUENCE</scope>
</reference>
<name>T0YZU8_9ZZZZ</name>
<sequence>MPELWLRLLPDVDAHQKRKLYYYRCLGSDDYRYEHGRICDNKPVRADYLDDLVWGQVTALLADPSLVQGELDRRLEELRAANPATAERSRLELDLARTTKGIERLVQAYQEDLLTLDELRARMPTLRAKEA</sequence>
<reference evidence="1" key="1">
    <citation type="submission" date="2013-08" db="EMBL/GenBank/DDBJ databases">
        <authorList>
            <person name="Mendez C."/>
            <person name="Richter M."/>
            <person name="Ferrer M."/>
            <person name="Sanchez J."/>
        </authorList>
    </citation>
    <scope>NUCLEOTIDE SEQUENCE</scope>
</reference>
<gene>
    <name evidence="1" type="ORF">B1B_16153</name>
</gene>
<comment type="caution">
    <text evidence="1">The sequence shown here is derived from an EMBL/GenBank/DDBJ whole genome shotgun (WGS) entry which is preliminary data.</text>
</comment>
<dbReference type="EMBL" id="AUZY01010738">
    <property type="protein sequence ID" value="EQD37472.1"/>
    <property type="molecule type" value="Genomic_DNA"/>
</dbReference>